<dbReference type="Gene3D" id="1.10.730.10">
    <property type="entry name" value="Isoleucyl-tRNA Synthetase, Domain 1"/>
    <property type="match status" value="1"/>
</dbReference>
<dbReference type="GO" id="GO:0005737">
    <property type="term" value="C:cytoplasm"/>
    <property type="evidence" value="ECO:0007669"/>
    <property type="project" value="UniProtKB-SubCell"/>
</dbReference>
<evidence type="ECO:0000259" key="13">
    <source>
        <dbReference type="SMART" id="SM00836"/>
    </source>
</evidence>
<comment type="catalytic activity">
    <reaction evidence="10 11">
        <text>tRNA(Arg) + L-arginine + ATP = L-arginyl-tRNA(Arg) + AMP + diphosphate</text>
        <dbReference type="Rhea" id="RHEA:20301"/>
        <dbReference type="Rhea" id="RHEA-COMP:9658"/>
        <dbReference type="Rhea" id="RHEA-COMP:9673"/>
        <dbReference type="ChEBI" id="CHEBI:30616"/>
        <dbReference type="ChEBI" id="CHEBI:32682"/>
        <dbReference type="ChEBI" id="CHEBI:33019"/>
        <dbReference type="ChEBI" id="CHEBI:78442"/>
        <dbReference type="ChEBI" id="CHEBI:78513"/>
        <dbReference type="ChEBI" id="CHEBI:456215"/>
        <dbReference type="EC" id="6.1.1.19"/>
    </reaction>
</comment>
<evidence type="ECO:0000256" key="12">
    <source>
        <dbReference type="RuleBase" id="RU363038"/>
    </source>
</evidence>
<evidence type="ECO:0000256" key="3">
    <source>
        <dbReference type="ARBA" id="ARBA00011245"/>
    </source>
</evidence>
<keyword evidence="4 11" id="KW-0963">Cytoplasm</keyword>
<dbReference type="AlphaFoldDB" id="A0A1G9KL70"/>
<dbReference type="InterPro" id="IPR014729">
    <property type="entry name" value="Rossmann-like_a/b/a_fold"/>
</dbReference>
<dbReference type="GO" id="GO:0006420">
    <property type="term" value="P:arginyl-tRNA aminoacylation"/>
    <property type="evidence" value="ECO:0007669"/>
    <property type="project" value="UniProtKB-UniRule"/>
</dbReference>
<dbReference type="Pfam" id="PF03485">
    <property type="entry name" value="Arg_tRNA_synt_N"/>
    <property type="match status" value="1"/>
</dbReference>
<evidence type="ECO:0000256" key="8">
    <source>
        <dbReference type="ARBA" id="ARBA00022917"/>
    </source>
</evidence>
<evidence type="ECO:0000256" key="11">
    <source>
        <dbReference type="HAMAP-Rule" id="MF_00123"/>
    </source>
</evidence>
<evidence type="ECO:0000313" key="15">
    <source>
        <dbReference type="EMBL" id="SDL50409.1"/>
    </source>
</evidence>
<comment type="subunit">
    <text evidence="3 11">Monomer.</text>
</comment>
<dbReference type="InterPro" id="IPR005148">
    <property type="entry name" value="Arg-tRNA-synth_N"/>
</dbReference>
<dbReference type="PRINTS" id="PR01038">
    <property type="entry name" value="TRNASYNTHARG"/>
</dbReference>
<dbReference type="GO" id="GO:0005524">
    <property type="term" value="F:ATP binding"/>
    <property type="evidence" value="ECO:0007669"/>
    <property type="project" value="UniProtKB-UniRule"/>
</dbReference>
<accession>A0A1G9KL70</accession>
<evidence type="ECO:0000256" key="6">
    <source>
        <dbReference type="ARBA" id="ARBA00022741"/>
    </source>
</evidence>
<keyword evidence="6 11" id="KW-0547">Nucleotide-binding</keyword>
<dbReference type="Proteomes" id="UP000198662">
    <property type="component" value="Unassembled WGS sequence"/>
</dbReference>
<evidence type="ECO:0000256" key="4">
    <source>
        <dbReference type="ARBA" id="ARBA00022490"/>
    </source>
</evidence>
<protein>
    <recommendedName>
        <fullName evidence="11">Arginine--tRNA ligase</fullName>
        <ecNumber evidence="11">6.1.1.19</ecNumber>
    </recommendedName>
    <alternativeName>
        <fullName evidence="11">Arginyl-tRNA synthetase</fullName>
        <shortName evidence="11">ArgRS</shortName>
    </alternativeName>
</protein>
<gene>
    <name evidence="11" type="primary">argS</name>
    <name evidence="15" type="ORF">SAMN05216298_4125</name>
</gene>
<evidence type="ECO:0000256" key="9">
    <source>
        <dbReference type="ARBA" id="ARBA00023146"/>
    </source>
</evidence>
<evidence type="ECO:0000256" key="2">
    <source>
        <dbReference type="ARBA" id="ARBA00005594"/>
    </source>
</evidence>
<sequence>MRKPGVYDYRVTPETLAEKVLSATREAFEALGLDAAVLPTRTAVERPRDSKHGDYASNIALQTAKKAGTNPRALAEKISELLAAADGIAKVDIAGPGFLNITLDAAAAGEIAGKIVAAGDAYGTNNSMEGVYANLEFVSANPTGPIHAGGTRWAAMGDALARVMRASGAKLTAEYYVNDAGAQIDHFAGSLLARAKGEPTPENGYVGAYIDEIAADVLRTRPDALSADDPYEVFKTVGLELMLADIKSTLADFGTHFDVFFSEKGLHDRGEIDTAVQRLADLGHVFEADGATWLRTTEFGDDKDRVLKNSKGAWTYFASDCAYYLDKRERGFEKLIFMLGADHHGYVGRMQAISRAFGDEPGTMEILIGQFVNLLDNGEPIRLSKRAGNIITLNDVVEAVGVDAARYALTRYSADSMIDLDIELWTKHGNDNPVYYVQYAHSRTNGVLRTARDRGLVLGDGYDASLLHKPQENDLLKALAEFPSVVATAAELREPHRIARYAEELAGAWHRFQNSDSLVVPKVGEQAGPVNVARLWLANATRTVLANALGMLGVSAPERM</sequence>
<reference evidence="16" key="1">
    <citation type="submission" date="2016-10" db="EMBL/GenBank/DDBJ databases">
        <authorList>
            <person name="Varghese N."/>
            <person name="Submissions S."/>
        </authorList>
    </citation>
    <scope>NUCLEOTIDE SEQUENCE [LARGE SCALE GENOMIC DNA]</scope>
    <source>
        <strain evidence="16">CGMCC 4.3147</strain>
    </source>
</reference>
<comment type="similarity">
    <text evidence="2 11 12">Belongs to the class-I aminoacyl-tRNA synthetase family.</text>
</comment>
<keyword evidence="9 11" id="KW-0030">Aminoacyl-tRNA synthetase</keyword>
<dbReference type="InterPro" id="IPR036695">
    <property type="entry name" value="Arg-tRNA-synth_N_sf"/>
</dbReference>
<dbReference type="FunFam" id="1.10.730.10:FF:000008">
    <property type="entry name" value="Arginine--tRNA ligase"/>
    <property type="match status" value="1"/>
</dbReference>
<comment type="subcellular location">
    <subcellularLocation>
        <location evidence="1 11">Cytoplasm</location>
    </subcellularLocation>
</comment>
<dbReference type="Gene3D" id="3.30.1360.70">
    <property type="entry name" value="Arginyl tRNA synthetase N-terminal domain"/>
    <property type="match status" value="1"/>
</dbReference>
<feature type="domain" description="DALR anticodon binding" evidence="13">
    <location>
        <begin position="437"/>
        <end position="560"/>
    </location>
</feature>
<name>A0A1G9KL70_9ACTN</name>
<keyword evidence="8 11" id="KW-0648">Protein biosynthesis</keyword>
<dbReference type="PANTHER" id="PTHR11956">
    <property type="entry name" value="ARGINYL-TRNA SYNTHETASE"/>
    <property type="match status" value="1"/>
</dbReference>
<evidence type="ECO:0000256" key="7">
    <source>
        <dbReference type="ARBA" id="ARBA00022840"/>
    </source>
</evidence>
<dbReference type="InterPro" id="IPR035684">
    <property type="entry name" value="ArgRS_core"/>
</dbReference>
<dbReference type="Gene3D" id="3.40.50.620">
    <property type="entry name" value="HUPs"/>
    <property type="match status" value="1"/>
</dbReference>
<keyword evidence="5 11" id="KW-0436">Ligase</keyword>
<dbReference type="SUPFAM" id="SSF52374">
    <property type="entry name" value="Nucleotidylyl transferase"/>
    <property type="match status" value="1"/>
</dbReference>
<dbReference type="SUPFAM" id="SSF55190">
    <property type="entry name" value="Arginyl-tRNA synthetase (ArgRS), N-terminal 'additional' domain"/>
    <property type="match status" value="1"/>
</dbReference>
<dbReference type="InterPro" id="IPR009080">
    <property type="entry name" value="tRNAsynth_Ia_anticodon-bd"/>
</dbReference>
<evidence type="ECO:0000256" key="5">
    <source>
        <dbReference type="ARBA" id="ARBA00022598"/>
    </source>
</evidence>
<dbReference type="InterPro" id="IPR008909">
    <property type="entry name" value="DALR_anticod-bd"/>
</dbReference>
<dbReference type="FunFam" id="3.40.50.620:FF:000062">
    <property type="entry name" value="Arginine--tRNA ligase"/>
    <property type="match status" value="1"/>
</dbReference>
<evidence type="ECO:0000256" key="1">
    <source>
        <dbReference type="ARBA" id="ARBA00004496"/>
    </source>
</evidence>
<dbReference type="CDD" id="cd00671">
    <property type="entry name" value="ArgRS_core"/>
    <property type="match status" value="1"/>
</dbReference>
<dbReference type="PANTHER" id="PTHR11956:SF5">
    <property type="entry name" value="ARGININE--TRNA LIGASE, CYTOPLASMIC"/>
    <property type="match status" value="1"/>
</dbReference>
<evidence type="ECO:0000313" key="16">
    <source>
        <dbReference type="Proteomes" id="UP000198662"/>
    </source>
</evidence>
<evidence type="ECO:0000256" key="10">
    <source>
        <dbReference type="ARBA" id="ARBA00049339"/>
    </source>
</evidence>
<dbReference type="STRING" id="380244.SAMN05216298_4125"/>
<dbReference type="HAMAP" id="MF_00123">
    <property type="entry name" value="Arg_tRNA_synth"/>
    <property type="match status" value="1"/>
</dbReference>
<dbReference type="InterPro" id="IPR001412">
    <property type="entry name" value="aa-tRNA-synth_I_CS"/>
</dbReference>
<dbReference type="EMBL" id="FNGF01000006">
    <property type="protein sequence ID" value="SDL50409.1"/>
    <property type="molecule type" value="Genomic_DNA"/>
</dbReference>
<keyword evidence="7 11" id="KW-0067">ATP-binding</keyword>
<dbReference type="Pfam" id="PF05746">
    <property type="entry name" value="DALR_1"/>
    <property type="match status" value="1"/>
</dbReference>
<dbReference type="GO" id="GO:0004814">
    <property type="term" value="F:arginine-tRNA ligase activity"/>
    <property type="evidence" value="ECO:0007669"/>
    <property type="project" value="UniProtKB-UniRule"/>
</dbReference>
<evidence type="ECO:0000259" key="14">
    <source>
        <dbReference type="SMART" id="SM01016"/>
    </source>
</evidence>
<dbReference type="EC" id="6.1.1.19" evidence="11"/>
<dbReference type="SUPFAM" id="SSF47323">
    <property type="entry name" value="Anticodon-binding domain of a subclass of class I aminoacyl-tRNA synthetases"/>
    <property type="match status" value="1"/>
</dbReference>
<dbReference type="NCBIfam" id="TIGR00456">
    <property type="entry name" value="argS"/>
    <property type="match status" value="1"/>
</dbReference>
<comment type="caution">
    <text evidence="11">Lacks conserved residue(s) required for the propagation of feature annotation.</text>
</comment>
<dbReference type="InterPro" id="IPR001278">
    <property type="entry name" value="Arg-tRNA-ligase"/>
</dbReference>
<dbReference type="PROSITE" id="PS00178">
    <property type="entry name" value="AA_TRNA_LIGASE_I"/>
    <property type="match status" value="1"/>
</dbReference>
<feature type="domain" description="Arginyl tRNA synthetase N-terminal" evidence="14">
    <location>
        <begin position="14"/>
        <end position="103"/>
    </location>
</feature>
<proteinExistence type="inferred from homology"/>
<dbReference type="Pfam" id="PF00750">
    <property type="entry name" value="tRNA-synt_1d"/>
    <property type="match status" value="1"/>
</dbReference>
<dbReference type="SMART" id="SM01016">
    <property type="entry name" value="Arg_tRNA_synt_N"/>
    <property type="match status" value="1"/>
</dbReference>
<organism evidence="15 16">
    <name type="scientific">Glycomyces sambucus</name>
    <dbReference type="NCBI Taxonomy" id="380244"/>
    <lineage>
        <taxon>Bacteria</taxon>
        <taxon>Bacillati</taxon>
        <taxon>Actinomycetota</taxon>
        <taxon>Actinomycetes</taxon>
        <taxon>Glycomycetales</taxon>
        <taxon>Glycomycetaceae</taxon>
        <taxon>Glycomyces</taxon>
    </lineage>
</organism>
<keyword evidence="16" id="KW-1185">Reference proteome</keyword>
<dbReference type="SMART" id="SM00836">
    <property type="entry name" value="DALR_1"/>
    <property type="match status" value="1"/>
</dbReference>